<sequence>MLADFHHSSSFAHKLKSSIGCFRASDQPSTKSPCSWFKSTAAEFPDLLDRCRYLVARIGRGSRRRYHASPDFTYDSSSYALNFEDDSRYDDEFPLRNFAARLPRLPAAKFAGSQAGVSTVAACS</sequence>
<keyword evidence="1" id="KW-1185">Reference proteome</keyword>
<dbReference type="PANTHER" id="PTHR33168">
    <property type="entry name" value="STRESS INDUCED PROTEIN-RELATED"/>
    <property type="match status" value="1"/>
</dbReference>
<dbReference type="AlphaFoldDB" id="A0A6J1BQU1"/>
<dbReference type="KEGG" id="mcha:111004768"/>
<evidence type="ECO:0000313" key="1">
    <source>
        <dbReference type="Proteomes" id="UP000504603"/>
    </source>
</evidence>
<dbReference type="Proteomes" id="UP000504603">
    <property type="component" value="Unplaced"/>
</dbReference>
<evidence type="ECO:0000313" key="2">
    <source>
        <dbReference type="RefSeq" id="XP_022131639.1"/>
    </source>
</evidence>
<organism evidence="1 2">
    <name type="scientific">Momordica charantia</name>
    <name type="common">Bitter gourd</name>
    <name type="synonym">Balsam pear</name>
    <dbReference type="NCBI Taxonomy" id="3673"/>
    <lineage>
        <taxon>Eukaryota</taxon>
        <taxon>Viridiplantae</taxon>
        <taxon>Streptophyta</taxon>
        <taxon>Embryophyta</taxon>
        <taxon>Tracheophyta</taxon>
        <taxon>Spermatophyta</taxon>
        <taxon>Magnoliopsida</taxon>
        <taxon>eudicotyledons</taxon>
        <taxon>Gunneridae</taxon>
        <taxon>Pentapetalae</taxon>
        <taxon>rosids</taxon>
        <taxon>fabids</taxon>
        <taxon>Cucurbitales</taxon>
        <taxon>Cucurbitaceae</taxon>
        <taxon>Momordiceae</taxon>
        <taxon>Momordica</taxon>
    </lineage>
</organism>
<dbReference type="GeneID" id="111004768"/>
<proteinExistence type="predicted"/>
<accession>A0A6J1BQU1</accession>
<dbReference type="RefSeq" id="XP_022131639.1">
    <property type="nucleotide sequence ID" value="XM_022275947.1"/>
</dbReference>
<gene>
    <name evidence="2" type="primary">LOC111004768</name>
</gene>
<reference evidence="2" key="1">
    <citation type="submission" date="2025-08" db="UniProtKB">
        <authorList>
            <consortium name="RefSeq"/>
        </authorList>
    </citation>
    <scope>IDENTIFICATION</scope>
    <source>
        <strain evidence="2">OHB3-1</strain>
    </source>
</reference>
<protein>
    <submittedName>
        <fullName evidence="2">Uncharacterized protein LOC111004768</fullName>
    </submittedName>
</protein>
<name>A0A6J1BQU1_MOMCH</name>
<dbReference type="OrthoDB" id="657187at2759"/>